<gene>
    <name evidence="6" type="ORF">HYH03_010772</name>
</gene>
<dbReference type="Proteomes" id="UP000612055">
    <property type="component" value="Unassembled WGS sequence"/>
</dbReference>
<dbReference type="InterPro" id="IPR011333">
    <property type="entry name" value="SKP1/BTB/POZ_sf"/>
</dbReference>
<evidence type="ECO:0000313" key="7">
    <source>
        <dbReference type="Proteomes" id="UP000612055"/>
    </source>
</evidence>
<feature type="region of interest" description="Disordered" evidence="4">
    <location>
        <begin position="179"/>
        <end position="231"/>
    </location>
</feature>
<evidence type="ECO:0000256" key="1">
    <source>
        <dbReference type="ARBA" id="ARBA00004906"/>
    </source>
</evidence>
<feature type="region of interest" description="Disordered" evidence="4">
    <location>
        <begin position="305"/>
        <end position="327"/>
    </location>
</feature>
<dbReference type="EMBL" id="JAEHOE010000058">
    <property type="protein sequence ID" value="KAG2490854.1"/>
    <property type="molecule type" value="Genomic_DNA"/>
</dbReference>
<dbReference type="InterPro" id="IPR000210">
    <property type="entry name" value="BTB/POZ_dom"/>
</dbReference>
<keyword evidence="3" id="KW-0040">ANK repeat</keyword>
<keyword evidence="7" id="KW-1185">Reference proteome</keyword>
<dbReference type="SMART" id="SM00225">
    <property type="entry name" value="BTB"/>
    <property type="match status" value="1"/>
</dbReference>
<dbReference type="GO" id="GO:0000786">
    <property type="term" value="C:nucleosome"/>
    <property type="evidence" value="ECO:0007669"/>
    <property type="project" value="InterPro"/>
</dbReference>
<comment type="pathway">
    <text evidence="1">Protein modification; protein ubiquitination.</text>
</comment>
<dbReference type="PROSITE" id="PS50097">
    <property type="entry name" value="BTB"/>
    <property type="match status" value="1"/>
</dbReference>
<dbReference type="PRINTS" id="PR00622">
    <property type="entry name" value="HISTONEH3"/>
</dbReference>
<feature type="compositionally biased region" description="Basic and acidic residues" evidence="4">
    <location>
        <begin position="378"/>
        <end position="391"/>
    </location>
</feature>
<sequence length="709" mass="74052">MVRTKQTCRKSTGGRAPRRHIATETLWLEGGRRARVPDIQGGDVPCSTLDIADPSGIVTRPLDGGATAGSSAGAGTSTGGTTATGTGSGNGTGTETLVVFRNGTVAPLHGAGARGALGLPRQFMALFKPDGSSCKPESFRSPVWDEYSRSVLMVEGSTGWKGIVQLSVKDGRDTVSRVLALPSDRKPRRSSDSDSGWDSEAQDSDGGHEPLGGPGYESDTSVFGEDAGNNTSWKQRTRAATLLASDGEGRVFYTAGREIKVAHLPASMQAGGGGGGGGGGDNCRAEVCWRVDRLVTGLAFVRPIRGPEGVQDGEGDGGGGGASSSGNGCTGGGSEAYLLFSTRGALYRMRPRAAGGAGPSASSGAGRGQGFEDPELVAGKEGDESRQDGRKGRGTFQVITGLTLDATCRYAYVTDAHVHDDTLVRRVDLSNGRIKTLAKADTGSNDWFERPSVLPSGYMAVLGSGEDIVVIDLGLTPLLPKASSSGPSSGPGQRQAADASQPAAHAASLVSDMRSLLERQPDGTSDLELVVGDRTFHAHRGVLAARCPHVARLLAEAEAEGAAAGADAAQLMSPRRQRLELQGVDPDALPLALRWVYTGSCDEVPSRLQRPLFELAMRLELPGLQTEASTQLVQGLTPATAVPLLLWAAQQAKASTAYTELLEAVKAWFVNHQDEVTAAAPESVKRAMVEETELMFELHAARVKRMKRG</sequence>
<dbReference type="Pfam" id="PF00651">
    <property type="entry name" value="BTB"/>
    <property type="match status" value="1"/>
</dbReference>
<evidence type="ECO:0000256" key="2">
    <source>
        <dbReference type="ARBA" id="ARBA00022737"/>
    </source>
</evidence>
<evidence type="ECO:0000259" key="5">
    <source>
        <dbReference type="PROSITE" id="PS50097"/>
    </source>
</evidence>
<feature type="region of interest" description="Disordered" evidence="4">
    <location>
        <begin position="352"/>
        <end position="392"/>
    </location>
</feature>
<feature type="domain" description="BTB" evidence="5">
    <location>
        <begin position="525"/>
        <end position="599"/>
    </location>
</feature>
<dbReference type="PANTHER" id="PTHR46231">
    <property type="entry name" value="ANKYRIN REPEAT AND BTB/POZ DOMAIN-CONTAINING PROTEIN 1"/>
    <property type="match status" value="1"/>
</dbReference>
<dbReference type="CDD" id="cd18186">
    <property type="entry name" value="BTB_POZ_ZBTB_KLHL-like"/>
    <property type="match status" value="1"/>
</dbReference>
<accession>A0A836BX65</accession>
<reference evidence="6" key="1">
    <citation type="journal article" date="2020" name="bioRxiv">
        <title>Comparative genomics of Chlamydomonas.</title>
        <authorList>
            <person name="Craig R.J."/>
            <person name="Hasan A.R."/>
            <person name="Ness R.W."/>
            <person name="Keightley P.D."/>
        </authorList>
    </citation>
    <scope>NUCLEOTIDE SEQUENCE</scope>
    <source>
        <strain evidence="6">CCAP 11/70</strain>
    </source>
</reference>
<dbReference type="GO" id="GO:0005737">
    <property type="term" value="C:cytoplasm"/>
    <property type="evidence" value="ECO:0007669"/>
    <property type="project" value="TreeGrafter"/>
</dbReference>
<organism evidence="6 7">
    <name type="scientific">Edaphochlamys debaryana</name>
    <dbReference type="NCBI Taxonomy" id="47281"/>
    <lineage>
        <taxon>Eukaryota</taxon>
        <taxon>Viridiplantae</taxon>
        <taxon>Chlorophyta</taxon>
        <taxon>core chlorophytes</taxon>
        <taxon>Chlorophyceae</taxon>
        <taxon>CS clade</taxon>
        <taxon>Chlamydomonadales</taxon>
        <taxon>Chlamydomonadales incertae sedis</taxon>
        <taxon>Edaphochlamys</taxon>
    </lineage>
</organism>
<evidence type="ECO:0000256" key="3">
    <source>
        <dbReference type="ARBA" id="ARBA00023043"/>
    </source>
</evidence>
<feature type="region of interest" description="Disordered" evidence="4">
    <location>
        <begin position="482"/>
        <end position="504"/>
    </location>
</feature>
<evidence type="ECO:0000313" key="6">
    <source>
        <dbReference type="EMBL" id="KAG2490854.1"/>
    </source>
</evidence>
<feature type="compositionally biased region" description="Basic and acidic residues" evidence="4">
    <location>
        <begin position="183"/>
        <end position="192"/>
    </location>
</feature>
<dbReference type="InterPro" id="IPR000164">
    <property type="entry name" value="Histone_H3/CENP-A"/>
</dbReference>
<dbReference type="SUPFAM" id="SSF54695">
    <property type="entry name" value="POZ domain"/>
    <property type="match status" value="1"/>
</dbReference>
<dbReference type="GO" id="GO:0003677">
    <property type="term" value="F:DNA binding"/>
    <property type="evidence" value="ECO:0007669"/>
    <property type="project" value="InterPro"/>
</dbReference>
<proteinExistence type="predicted"/>
<feature type="compositionally biased region" description="Low complexity" evidence="4">
    <location>
        <begin position="64"/>
        <end position="85"/>
    </location>
</feature>
<keyword evidence="2" id="KW-0677">Repeat</keyword>
<dbReference type="InterPro" id="IPR044515">
    <property type="entry name" value="ABTB1"/>
</dbReference>
<feature type="region of interest" description="Disordered" evidence="4">
    <location>
        <begin position="58"/>
        <end position="91"/>
    </location>
</feature>
<name>A0A836BX65_9CHLO</name>
<feature type="compositionally biased region" description="Gly residues" evidence="4">
    <location>
        <begin position="316"/>
        <end position="327"/>
    </location>
</feature>
<dbReference type="Gene3D" id="3.30.710.10">
    <property type="entry name" value="Potassium Channel Kv1.1, Chain A"/>
    <property type="match status" value="1"/>
</dbReference>
<dbReference type="PANTHER" id="PTHR46231:SF1">
    <property type="entry name" value="ANKYRIN REPEAT AND BTB_POZ DOMAIN-CONTAINING PROTEIN 1"/>
    <property type="match status" value="1"/>
</dbReference>
<dbReference type="GO" id="GO:0000151">
    <property type="term" value="C:ubiquitin ligase complex"/>
    <property type="evidence" value="ECO:0007669"/>
    <property type="project" value="TreeGrafter"/>
</dbReference>
<feature type="compositionally biased region" description="Low complexity" evidence="4">
    <location>
        <begin position="483"/>
        <end position="504"/>
    </location>
</feature>
<comment type="caution">
    <text evidence="6">The sequence shown here is derived from an EMBL/GenBank/DDBJ whole genome shotgun (WGS) entry which is preliminary data.</text>
</comment>
<dbReference type="AlphaFoldDB" id="A0A836BX65"/>
<evidence type="ECO:0000256" key="4">
    <source>
        <dbReference type="SAM" id="MobiDB-lite"/>
    </source>
</evidence>
<dbReference type="GO" id="GO:0030527">
    <property type="term" value="F:structural constituent of chromatin"/>
    <property type="evidence" value="ECO:0007669"/>
    <property type="project" value="InterPro"/>
</dbReference>
<protein>
    <recommendedName>
        <fullName evidence="5">BTB domain-containing protein</fullName>
    </recommendedName>
</protein>